<name>A0A4P6ENC7_9MICO</name>
<dbReference type="AlphaFoldDB" id="A0A4P6ENC7"/>
<gene>
    <name evidence="2" type="ORF">ET495_14380</name>
</gene>
<dbReference type="PANTHER" id="PTHR18964">
    <property type="entry name" value="ROK (REPRESSOR, ORF, KINASE) FAMILY"/>
    <property type="match status" value="1"/>
</dbReference>
<dbReference type="InterPro" id="IPR036388">
    <property type="entry name" value="WH-like_DNA-bd_sf"/>
</dbReference>
<dbReference type="KEGG" id="xyl:ET495_14380"/>
<dbReference type="PANTHER" id="PTHR18964:SF173">
    <property type="entry name" value="GLUCOKINASE"/>
    <property type="match status" value="1"/>
</dbReference>
<sequence>MSSTPRSGSGSQAALRGLNTAALVRTLTAAGPQLQADLARVTGLSRATVSNIVGLESAAGRMRTERVLRDGRWGVRVSLVPEDWIVVGIDVGRTHLRVAGCDTARRTFGDREVALDQGHAPEDTLRLASQLLDELVADAGFERAQVRRCGLAVPASIGRDGAVVQQSVLRQWSGQDLASFASGALGIDVVVDNDANLGALAHAASAPGGNDGTLVYLKVASGIGAGIAIGSEVYRSTSGLVGELGHVRVVDGGQTCYCGSRGCLETIASTRSVVADFERAHGGHAVLDDVLAAAAQDDAVALRIVAEAGDALGRVLAVVCNLLSPDVLVLGGPLASVGKPLLDAVVASARKRALPAAIARTRFRVSEFEPRAEVLGACLLALQASGIAQGTITTK</sequence>
<dbReference type="InterPro" id="IPR043129">
    <property type="entry name" value="ATPase_NBD"/>
</dbReference>
<dbReference type="EMBL" id="CP035495">
    <property type="protein sequence ID" value="QAY64204.1"/>
    <property type="molecule type" value="Genomic_DNA"/>
</dbReference>
<evidence type="ECO:0000256" key="1">
    <source>
        <dbReference type="ARBA" id="ARBA00006479"/>
    </source>
</evidence>
<evidence type="ECO:0000313" key="3">
    <source>
        <dbReference type="Proteomes" id="UP000291758"/>
    </source>
</evidence>
<dbReference type="OrthoDB" id="5174513at2"/>
<dbReference type="Proteomes" id="UP000291758">
    <property type="component" value="Chromosome"/>
</dbReference>
<dbReference type="SUPFAM" id="SSF53067">
    <property type="entry name" value="Actin-like ATPase domain"/>
    <property type="match status" value="1"/>
</dbReference>
<dbReference type="InterPro" id="IPR036390">
    <property type="entry name" value="WH_DNA-bd_sf"/>
</dbReference>
<dbReference type="Gene3D" id="1.10.10.10">
    <property type="entry name" value="Winged helix-like DNA-binding domain superfamily/Winged helix DNA-binding domain"/>
    <property type="match status" value="1"/>
</dbReference>
<proteinExistence type="inferred from homology"/>
<reference evidence="2 3" key="1">
    <citation type="submission" date="2019-01" db="EMBL/GenBank/DDBJ databases">
        <title>Genome sequencing of strain 2JSPR-7.</title>
        <authorList>
            <person name="Heo J."/>
            <person name="Kim S.-J."/>
            <person name="Kim J.-S."/>
            <person name="Hong S.-B."/>
            <person name="Kwon S.-W."/>
        </authorList>
    </citation>
    <scope>NUCLEOTIDE SEQUENCE [LARGE SCALE GENOMIC DNA]</scope>
    <source>
        <strain evidence="2 3">2JSPR-7</strain>
    </source>
</reference>
<dbReference type="SUPFAM" id="SSF46785">
    <property type="entry name" value="Winged helix' DNA-binding domain"/>
    <property type="match status" value="1"/>
</dbReference>
<comment type="similarity">
    <text evidence="1">Belongs to the ROK (NagC/XylR) family.</text>
</comment>
<dbReference type="RefSeq" id="WP_129205357.1">
    <property type="nucleotide sequence ID" value="NZ_CP035495.1"/>
</dbReference>
<organism evidence="2 3">
    <name type="scientific">Xylanimonas allomyrinae</name>
    <dbReference type="NCBI Taxonomy" id="2509459"/>
    <lineage>
        <taxon>Bacteria</taxon>
        <taxon>Bacillati</taxon>
        <taxon>Actinomycetota</taxon>
        <taxon>Actinomycetes</taxon>
        <taxon>Micrococcales</taxon>
        <taxon>Promicromonosporaceae</taxon>
        <taxon>Xylanimonas</taxon>
    </lineage>
</organism>
<dbReference type="Pfam" id="PF00480">
    <property type="entry name" value="ROK"/>
    <property type="match status" value="1"/>
</dbReference>
<dbReference type="InterPro" id="IPR000600">
    <property type="entry name" value="ROK"/>
</dbReference>
<keyword evidence="3" id="KW-1185">Reference proteome</keyword>
<evidence type="ECO:0000313" key="2">
    <source>
        <dbReference type="EMBL" id="QAY64204.1"/>
    </source>
</evidence>
<dbReference type="Gene3D" id="3.30.420.40">
    <property type="match status" value="2"/>
</dbReference>
<protein>
    <submittedName>
        <fullName evidence="2">ROK family protein</fullName>
    </submittedName>
</protein>
<accession>A0A4P6ENC7</accession>